<dbReference type="AlphaFoldDB" id="A0A1E1VY16"/>
<feature type="binding site" evidence="6">
    <location>
        <position position="143"/>
    </location>
    <ligand>
        <name>Zn(2+)</name>
        <dbReference type="ChEBI" id="CHEBI:29105"/>
    </ligand>
</feature>
<dbReference type="SMART" id="SM00692">
    <property type="entry name" value="DM3"/>
    <property type="match status" value="1"/>
</dbReference>
<dbReference type="GO" id="GO:0043565">
    <property type="term" value="F:sequence-specific DNA binding"/>
    <property type="evidence" value="ECO:0007669"/>
    <property type="project" value="InterPro"/>
</dbReference>
<dbReference type="InterPro" id="IPR026516">
    <property type="entry name" value="THAP1/10"/>
</dbReference>
<feature type="domain" description="ZAD" evidence="8">
    <location>
        <begin position="97"/>
        <end position="167"/>
    </location>
</feature>
<feature type="non-terminal residue" evidence="9">
    <location>
        <position position="233"/>
    </location>
</feature>
<dbReference type="PROSITE" id="PS50950">
    <property type="entry name" value="ZF_THAP"/>
    <property type="match status" value="1"/>
</dbReference>
<feature type="binding site" evidence="6">
    <location>
        <position position="102"/>
    </location>
    <ligand>
        <name>Zn(2+)</name>
        <dbReference type="ChEBI" id="CHEBI:29105"/>
    </ligand>
</feature>
<evidence type="ECO:0000256" key="5">
    <source>
        <dbReference type="PROSITE-ProRule" id="PRU00309"/>
    </source>
</evidence>
<dbReference type="Pfam" id="PF05485">
    <property type="entry name" value="THAP"/>
    <property type="match status" value="1"/>
</dbReference>
<dbReference type="SMART" id="SM00980">
    <property type="entry name" value="THAP"/>
    <property type="match status" value="1"/>
</dbReference>
<keyword evidence="1 6" id="KW-0479">Metal-binding</keyword>
<dbReference type="GO" id="GO:0008270">
    <property type="term" value="F:zinc ion binding"/>
    <property type="evidence" value="ECO:0007669"/>
    <property type="project" value="UniProtKB-UniRule"/>
</dbReference>
<feature type="binding site" evidence="6">
    <location>
        <position position="140"/>
    </location>
    <ligand>
        <name>Zn(2+)</name>
        <dbReference type="ChEBI" id="CHEBI:29105"/>
    </ligand>
</feature>
<dbReference type="OrthoDB" id="654211at2759"/>
<evidence type="ECO:0000259" key="7">
    <source>
        <dbReference type="PROSITE" id="PS50950"/>
    </source>
</evidence>
<feature type="binding site" evidence="6">
    <location>
        <position position="99"/>
    </location>
    <ligand>
        <name>Zn(2+)</name>
        <dbReference type="ChEBI" id="CHEBI:29105"/>
    </ligand>
</feature>
<protein>
    <submittedName>
        <fullName evidence="9">Uncharacterized protein</fullName>
    </submittedName>
</protein>
<dbReference type="SMART" id="SM00868">
    <property type="entry name" value="zf-AD"/>
    <property type="match status" value="1"/>
</dbReference>
<evidence type="ECO:0000256" key="2">
    <source>
        <dbReference type="ARBA" id="ARBA00022771"/>
    </source>
</evidence>
<sequence length="233" mass="26844">MRCCALGCKNDSRHMSKSQGITFHVFPVEPSYRSSWMHALGKKQWKLKERRAVCSDHFLPEDLYETKSGLRRVRPGAVPIVLQDVSVCEFGQPARVMVCRICLVTDSKLFAINKYKLEQAYQHLTGLTLNQDDKLPQMLCPECAQRLLNYNKFKNKSLRANSILNELVKKQDNLSLKSIKSIDRHSNYLSSTLAPKVYRPDHFDLHIQDPRGDVVVVKDESNEVYINEEEDFA</sequence>
<evidence type="ECO:0000256" key="3">
    <source>
        <dbReference type="ARBA" id="ARBA00022833"/>
    </source>
</evidence>
<dbReference type="PANTHER" id="PTHR46600">
    <property type="entry name" value="THAP DOMAIN-CONTAINING"/>
    <property type="match status" value="1"/>
</dbReference>
<organism evidence="9">
    <name type="scientific">Pectinophora gossypiella</name>
    <name type="common">Cotton pink bollworm</name>
    <name type="synonym">Depressaria gossypiella</name>
    <dbReference type="NCBI Taxonomy" id="13191"/>
    <lineage>
        <taxon>Eukaryota</taxon>
        <taxon>Metazoa</taxon>
        <taxon>Ecdysozoa</taxon>
        <taxon>Arthropoda</taxon>
        <taxon>Hexapoda</taxon>
        <taxon>Insecta</taxon>
        <taxon>Pterygota</taxon>
        <taxon>Neoptera</taxon>
        <taxon>Endopterygota</taxon>
        <taxon>Lepidoptera</taxon>
        <taxon>Glossata</taxon>
        <taxon>Ditrysia</taxon>
        <taxon>Gelechioidea</taxon>
        <taxon>Gelechiidae</taxon>
        <taxon>Apatetrinae</taxon>
        <taxon>Pectinophora</taxon>
    </lineage>
</organism>
<accession>A0A1E1VY16</accession>
<dbReference type="SUPFAM" id="SSF57716">
    <property type="entry name" value="Glucocorticoid receptor-like (DNA-binding domain)"/>
    <property type="match status" value="2"/>
</dbReference>
<name>A0A1E1VY16_PECGO</name>
<evidence type="ECO:0000313" key="9">
    <source>
        <dbReference type="EMBL" id="JAT79574.1"/>
    </source>
</evidence>
<dbReference type="PROSITE" id="PS51915">
    <property type="entry name" value="ZAD"/>
    <property type="match status" value="1"/>
</dbReference>
<dbReference type="InterPro" id="IPR006612">
    <property type="entry name" value="THAP_Znf"/>
</dbReference>
<dbReference type="InterPro" id="IPR012934">
    <property type="entry name" value="Znf_AD"/>
</dbReference>
<dbReference type="InterPro" id="IPR038441">
    <property type="entry name" value="THAP_Znf_sf"/>
</dbReference>
<keyword evidence="3 6" id="KW-0862">Zinc</keyword>
<proteinExistence type="predicted"/>
<dbReference type="Pfam" id="PF07776">
    <property type="entry name" value="zf-AD"/>
    <property type="match status" value="1"/>
</dbReference>
<evidence type="ECO:0000256" key="1">
    <source>
        <dbReference type="ARBA" id="ARBA00022723"/>
    </source>
</evidence>
<keyword evidence="2 5" id="KW-0863">Zinc-finger</keyword>
<dbReference type="GO" id="GO:0005634">
    <property type="term" value="C:nucleus"/>
    <property type="evidence" value="ECO:0007669"/>
    <property type="project" value="InterPro"/>
</dbReference>
<dbReference type="EMBL" id="GDQN01011480">
    <property type="protein sequence ID" value="JAT79574.1"/>
    <property type="molecule type" value="Transcribed_RNA"/>
</dbReference>
<feature type="domain" description="THAP-type" evidence="7">
    <location>
        <begin position="1"/>
        <end position="82"/>
    </location>
</feature>
<reference evidence="9" key="1">
    <citation type="submission" date="2015-09" db="EMBL/GenBank/DDBJ databases">
        <title>De novo assembly of Pectinophora gossypiella (Pink Bollworm) gut transcriptome.</title>
        <authorList>
            <person name="Tassone E.E."/>
        </authorList>
    </citation>
    <scope>NUCLEOTIDE SEQUENCE</scope>
</reference>
<evidence type="ECO:0000259" key="8">
    <source>
        <dbReference type="PROSITE" id="PS51915"/>
    </source>
</evidence>
<gene>
    <name evidence="9" type="ORF">g.3377</name>
</gene>
<dbReference type="PANTHER" id="PTHR46600:SF11">
    <property type="entry name" value="THAP DOMAIN-CONTAINING PROTEIN 10"/>
    <property type="match status" value="1"/>
</dbReference>
<evidence type="ECO:0000256" key="6">
    <source>
        <dbReference type="PROSITE-ProRule" id="PRU01263"/>
    </source>
</evidence>
<evidence type="ECO:0000256" key="4">
    <source>
        <dbReference type="ARBA" id="ARBA00023125"/>
    </source>
</evidence>
<dbReference type="Gene3D" id="3.40.1800.20">
    <property type="match status" value="1"/>
</dbReference>
<dbReference type="Gene3D" id="6.20.210.20">
    <property type="entry name" value="THAP domain"/>
    <property type="match status" value="1"/>
</dbReference>
<keyword evidence="4 5" id="KW-0238">DNA-binding</keyword>